<feature type="transmembrane region" description="Helical" evidence="1">
    <location>
        <begin position="6"/>
        <end position="24"/>
    </location>
</feature>
<protein>
    <submittedName>
        <fullName evidence="2">Prepilin-type N-terminal cleavage/methylation domain-containing protein</fullName>
    </submittedName>
</protein>
<comment type="caution">
    <text evidence="2">The sequence shown here is derived from an EMBL/GenBank/DDBJ whole genome shotgun (WGS) entry which is preliminary data.</text>
</comment>
<organism evidence="2 3">
    <name type="scientific">Spiribacter salinus</name>
    <dbReference type="NCBI Taxonomy" id="1335746"/>
    <lineage>
        <taxon>Bacteria</taxon>
        <taxon>Pseudomonadati</taxon>
        <taxon>Pseudomonadota</taxon>
        <taxon>Gammaproteobacteria</taxon>
        <taxon>Chromatiales</taxon>
        <taxon>Ectothiorhodospiraceae</taxon>
        <taxon>Spiribacter</taxon>
    </lineage>
</organism>
<dbReference type="NCBIfam" id="TIGR02532">
    <property type="entry name" value="IV_pilin_GFxxxE"/>
    <property type="match status" value="1"/>
</dbReference>
<sequence>MSKRTNPGFTLIELVIVLVLLGILA</sequence>
<dbReference type="InterPro" id="IPR012902">
    <property type="entry name" value="N_methyl_site"/>
</dbReference>
<evidence type="ECO:0000313" key="3">
    <source>
        <dbReference type="Proteomes" id="UP000315400"/>
    </source>
</evidence>
<keyword evidence="1" id="KW-0472">Membrane</keyword>
<keyword evidence="1" id="KW-1133">Transmembrane helix</keyword>
<evidence type="ECO:0000256" key="1">
    <source>
        <dbReference type="SAM" id="Phobius"/>
    </source>
</evidence>
<gene>
    <name evidence="2" type="ORF">FKY71_17565</name>
</gene>
<name>A0A540VD00_9GAMM</name>
<feature type="non-terminal residue" evidence="2">
    <location>
        <position position="25"/>
    </location>
</feature>
<keyword evidence="1" id="KW-0812">Transmembrane</keyword>
<accession>A0A540VD00</accession>
<proteinExistence type="predicted"/>
<evidence type="ECO:0000313" key="2">
    <source>
        <dbReference type="EMBL" id="TQE94646.1"/>
    </source>
</evidence>
<reference evidence="2 3" key="1">
    <citation type="submission" date="2019-06" db="EMBL/GenBank/DDBJ databases">
        <title>Metagenome assembled Genome of Spiribacter salinus SL48-SHIP from the microbial mat of Salt Lake 48 (Novosibirsk region, Russia).</title>
        <authorList>
            <person name="Shipova A."/>
            <person name="Rozanov A.S."/>
            <person name="Bryanskaya A.V."/>
            <person name="Peltek S.E."/>
        </authorList>
    </citation>
    <scope>NUCLEOTIDE SEQUENCE [LARGE SCALE GENOMIC DNA]</scope>
    <source>
        <strain evidence="2">SL48-SHIP-2</strain>
    </source>
</reference>
<dbReference type="Pfam" id="PF07963">
    <property type="entry name" value="N_methyl"/>
    <property type="match status" value="1"/>
</dbReference>
<dbReference type="EMBL" id="VIFK01000413">
    <property type="protein sequence ID" value="TQE94646.1"/>
    <property type="molecule type" value="Genomic_DNA"/>
</dbReference>
<dbReference type="AlphaFoldDB" id="A0A540VD00"/>
<dbReference type="Proteomes" id="UP000315400">
    <property type="component" value="Unassembled WGS sequence"/>
</dbReference>